<comment type="caution">
    <text evidence="1">The sequence shown here is derived from an EMBL/GenBank/DDBJ whole genome shotgun (WGS) entry which is preliminary data.</text>
</comment>
<accession>A0A9P6ML29</accession>
<sequence>MTRFPTKRHVYGRSMALISLIVSICLTGLPTLLGKIYPLHIIYIPYYNYQYSLDPQSLQLARVEIDQTDVLSLVNLFGIPSSNTIFYNFSVAPPPTAKSCTHSNKLDDYYGGITMTCFDDAVVDIGVVSPSIPVMTYDPMAQTRTPLLTTYNNTNYYYFNMSIGIPSIGNIYDNISPVNLPGASEIIGALRSVEGCGANIGNGRQCVRNTLGYVAVDGKGVLIVKKKFIYQLAAYDHISMGSLNCTTIVTKTLHKMCQLMENENQSYDNIIGYQSLTNTNQGARWDVLWRALDIRGYRMFAVSLDISITAYSGTPNLTGLGNCSTTSCARSQEIFEATKIYTNDNYQDNGSWADWDFSQQAIDNMTGVLLQGSFLFNGATTLTRGELLAVIPDLHLYITAGIILLLSLLGYLAGHGVEPTMGLEFSEILAAMVVKPPKIPRFWHRKDVATMTLKRPLPYQKGSQENRMLPEIMVDDLDLAVDGSEIRLMDMGVLRDITRVMDVQDGDKVGEPEDA</sequence>
<proteinExistence type="predicted"/>
<dbReference type="AlphaFoldDB" id="A0A9P6ML29"/>
<organism evidence="1 2">
    <name type="scientific">Entomortierella chlamydospora</name>
    <dbReference type="NCBI Taxonomy" id="101097"/>
    <lineage>
        <taxon>Eukaryota</taxon>
        <taxon>Fungi</taxon>
        <taxon>Fungi incertae sedis</taxon>
        <taxon>Mucoromycota</taxon>
        <taxon>Mortierellomycotina</taxon>
        <taxon>Mortierellomycetes</taxon>
        <taxon>Mortierellales</taxon>
        <taxon>Mortierellaceae</taxon>
        <taxon>Entomortierella</taxon>
    </lineage>
</organism>
<dbReference type="EMBL" id="JAAAID010002618">
    <property type="protein sequence ID" value="KAG0006430.1"/>
    <property type="molecule type" value="Genomic_DNA"/>
</dbReference>
<evidence type="ECO:0000313" key="1">
    <source>
        <dbReference type="EMBL" id="KAG0006430.1"/>
    </source>
</evidence>
<name>A0A9P6ML29_9FUNG</name>
<reference evidence="1" key="1">
    <citation type="journal article" date="2020" name="Fungal Divers.">
        <title>Resolving the Mortierellaceae phylogeny through synthesis of multi-gene phylogenetics and phylogenomics.</title>
        <authorList>
            <person name="Vandepol N."/>
            <person name="Liber J."/>
            <person name="Desiro A."/>
            <person name="Na H."/>
            <person name="Kennedy M."/>
            <person name="Barry K."/>
            <person name="Grigoriev I.V."/>
            <person name="Miller A.N."/>
            <person name="O'Donnell K."/>
            <person name="Stajich J.E."/>
            <person name="Bonito G."/>
        </authorList>
    </citation>
    <scope>NUCLEOTIDE SEQUENCE</scope>
    <source>
        <strain evidence="1">NRRL 2769</strain>
    </source>
</reference>
<keyword evidence="2" id="KW-1185">Reference proteome</keyword>
<feature type="non-terminal residue" evidence="1">
    <location>
        <position position="515"/>
    </location>
</feature>
<evidence type="ECO:0000313" key="2">
    <source>
        <dbReference type="Proteomes" id="UP000703661"/>
    </source>
</evidence>
<gene>
    <name evidence="1" type="ORF">BGZ80_005297</name>
</gene>
<dbReference type="Proteomes" id="UP000703661">
    <property type="component" value="Unassembled WGS sequence"/>
</dbReference>
<protein>
    <submittedName>
        <fullName evidence="1">Uncharacterized protein</fullName>
    </submittedName>
</protein>